<organism evidence="1 2">
    <name type="scientific">Flavobacterium suaedae</name>
    <dbReference type="NCBI Taxonomy" id="1767027"/>
    <lineage>
        <taxon>Bacteria</taxon>
        <taxon>Pseudomonadati</taxon>
        <taxon>Bacteroidota</taxon>
        <taxon>Flavobacteriia</taxon>
        <taxon>Flavobacteriales</taxon>
        <taxon>Flavobacteriaceae</taxon>
        <taxon>Flavobacterium</taxon>
    </lineage>
</organism>
<dbReference type="Proteomes" id="UP000615760">
    <property type="component" value="Unassembled WGS sequence"/>
</dbReference>
<comment type="caution">
    <text evidence="1">The sequence shown here is derived from an EMBL/GenBank/DDBJ whole genome shotgun (WGS) entry which is preliminary data.</text>
</comment>
<accession>A0ABQ1JXN9</accession>
<proteinExistence type="predicted"/>
<evidence type="ECO:0008006" key="3">
    <source>
        <dbReference type="Google" id="ProtNLM"/>
    </source>
</evidence>
<protein>
    <recommendedName>
        <fullName evidence="3">DUF4270 domain-containing protein</fullName>
    </recommendedName>
</protein>
<keyword evidence="2" id="KW-1185">Reference proteome</keyword>
<dbReference type="RefSeq" id="WP_188620976.1">
    <property type="nucleotide sequence ID" value="NZ_BMJE01000004.1"/>
</dbReference>
<evidence type="ECO:0000313" key="2">
    <source>
        <dbReference type="Proteomes" id="UP000615760"/>
    </source>
</evidence>
<dbReference type="EMBL" id="BMJE01000004">
    <property type="protein sequence ID" value="GGB78503.1"/>
    <property type="molecule type" value="Genomic_DNA"/>
</dbReference>
<sequence length="528" mass="59264">MTNSLFLKKLTFALVCVALFVGCDSDYSDVGADIIDADIHHDFLHYEANVAAYDAPTGAVQTNNLPLNSLGIYNNPVFGKTIASFVTQVELSTANPTLTDPVIDSVYLYVPYFSRYEETDTSGNNIYTLDSVYGNTDARFRLRVYENNYYLRSTNPGSEDDATQRYYSDQKDLIENNKGTLVLNNNSDVSQNEEFSVSAEEVKRTYGTENTVAEKFSPGIFMYLDNDFFQTKVLDGGANLLNNNVFKEYFRGIYFQVEQIGDEAVLAVPRFDEGTITIRYNDIKLDINGDAVIEDGEIQRESKKLTLNLSGNTVNFFENTFATPYSEAITNSDEVNGDDRLYIKGGVGSMGIINILSDEDIAQLQSERILVNEANLVFHVDKDAMANAKEPMRVYLYDLTNETILYDYRIDGTSNSFNPKYGKYIYGGLLSYDDSDRGDYYKLRITNHINNIINNDSTNVKLGLVVTENINVVSNATLKTPFTTSETEVKKLPVSSVIHPFGTVLYGSNSSVPEDKRLKLEIFYTKPN</sequence>
<reference evidence="2" key="1">
    <citation type="journal article" date="2019" name="Int. J. Syst. Evol. Microbiol.">
        <title>The Global Catalogue of Microorganisms (GCM) 10K type strain sequencing project: providing services to taxonomists for standard genome sequencing and annotation.</title>
        <authorList>
            <consortium name="The Broad Institute Genomics Platform"/>
            <consortium name="The Broad Institute Genome Sequencing Center for Infectious Disease"/>
            <person name="Wu L."/>
            <person name="Ma J."/>
        </authorList>
    </citation>
    <scope>NUCLEOTIDE SEQUENCE [LARGE SCALE GENOMIC DNA]</scope>
    <source>
        <strain evidence="2">CGMCC 1.15461</strain>
    </source>
</reference>
<evidence type="ECO:0000313" key="1">
    <source>
        <dbReference type="EMBL" id="GGB78503.1"/>
    </source>
</evidence>
<name>A0ABQ1JXN9_9FLAO</name>
<dbReference type="Pfam" id="PF14092">
    <property type="entry name" value="DUF4270"/>
    <property type="match status" value="1"/>
</dbReference>
<dbReference type="InterPro" id="IPR025366">
    <property type="entry name" value="DUF4270"/>
</dbReference>
<gene>
    <name evidence="1" type="ORF">GCM10007424_18300</name>
</gene>